<dbReference type="EMBL" id="CAXAMN010022239">
    <property type="protein sequence ID" value="CAK9067554.1"/>
    <property type="molecule type" value="Genomic_DNA"/>
</dbReference>
<sequence length="124" mass="14070">MDETIQHHTTSERVRPRQLAHVKLLAMHTELCRRPCHEHSSSAIDLIEPSDPGPFSTRPFSPSVFGCFCMFLPTHQVFFLLPPSRRGWELPTRAIARQLRHSQVQAAVHELGLGALPGPEKHHE</sequence>
<protein>
    <submittedName>
        <fullName evidence="1">Uncharacterized protein</fullName>
    </submittedName>
</protein>
<accession>A0ABP0NYG7</accession>
<name>A0ABP0NYG7_9DINO</name>
<gene>
    <name evidence="1" type="ORF">CCMP2556_LOCUS33195</name>
</gene>
<proteinExistence type="predicted"/>
<evidence type="ECO:0000313" key="1">
    <source>
        <dbReference type="EMBL" id="CAK9067554.1"/>
    </source>
</evidence>
<dbReference type="Proteomes" id="UP001642484">
    <property type="component" value="Unassembled WGS sequence"/>
</dbReference>
<comment type="caution">
    <text evidence="1">The sequence shown here is derived from an EMBL/GenBank/DDBJ whole genome shotgun (WGS) entry which is preliminary data.</text>
</comment>
<evidence type="ECO:0000313" key="2">
    <source>
        <dbReference type="Proteomes" id="UP001642484"/>
    </source>
</evidence>
<keyword evidence="2" id="KW-1185">Reference proteome</keyword>
<reference evidence="1 2" key="1">
    <citation type="submission" date="2024-02" db="EMBL/GenBank/DDBJ databases">
        <authorList>
            <person name="Chen Y."/>
            <person name="Shah S."/>
            <person name="Dougan E. K."/>
            <person name="Thang M."/>
            <person name="Chan C."/>
        </authorList>
    </citation>
    <scope>NUCLEOTIDE SEQUENCE [LARGE SCALE GENOMIC DNA]</scope>
</reference>
<organism evidence="1 2">
    <name type="scientific">Durusdinium trenchii</name>
    <dbReference type="NCBI Taxonomy" id="1381693"/>
    <lineage>
        <taxon>Eukaryota</taxon>
        <taxon>Sar</taxon>
        <taxon>Alveolata</taxon>
        <taxon>Dinophyceae</taxon>
        <taxon>Suessiales</taxon>
        <taxon>Symbiodiniaceae</taxon>
        <taxon>Durusdinium</taxon>
    </lineage>
</organism>